<feature type="compositionally biased region" description="Basic and acidic residues" evidence="1">
    <location>
        <begin position="79"/>
        <end position="109"/>
    </location>
</feature>
<feature type="region of interest" description="Disordered" evidence="1">
    <location>
        <begin position="275"/>
        <end position="294"/>
    </location>
</feature>
<evidence type="ECO:0000256" key="1">
    <source>
        <dbReference type="SAM" id="MobiDB-lite"/>
    </source>
</evidence>
<dbReference type="Proteomes" id="UP000664940">
    <property type="component" value="Unassembled WGS sequence"/>
</dbReference>
<evidence type="ECO:0000313" key="5">
    <source>
        <dbReference type="RefSeq" id="XP_035877852.1"/>
    </source>
</evidence>
<dbReference type="EMBL" id="JABVXQ010000002">
    <property type="protein sequence ID" value="KAF6124732.1"/>
    <property type="molecule type" value="Genomic_DNA"/>
</dbReference>
<protein>
    <submittedName>
        <fullName evidence="2 5 6">Hemogen</fullName>
    </submittedName>
</protein>
<feature type="region of interest" description="Disordered" evidence="1">
    <location>
        <begin position="212"/>
        <end position="258"/>
    </location>
</feature>
<organism evidence="3 6">
    <name type="scientific">Phyllostomus discolor</name>
    <name type="common">pale spear-nosed bat</name>
    <dbReference type="NCBI Taxonomy" id="89673"/>
    <lineage>
        <taxon>Eukaryota</taxon>
        <taxon>Metazoa</taxon>
        <taxon>Chordata</taxon>
        <taxon>Craniata</taxon>
        <taxon>Vertebrata</taxon>
        <taxon>Euteleostomi</taxon>
        <taxon>Mammalia</taxon>
        <taxon>Eutheria</taxon>
        <taxon>Laurasiatheria</taxon>
        <taxon>Chiroptera</taxon>
        <taxon>Yangochiroptera</taxon>
        <taxon>Phyllostomidae</taxon>
        <taxon>Phyllostominae</taxon>
        <taxon>Phyllostomus</taxon>
    </lineage>
</organism>
<evidence type="ECO:0000313" key="3">
    <source>
        <dbReference type="Proteomes" id="UP000504628"/>
    </source>
</evidence>
<dbReference type="GO" id="GO:0045667">
    <property type="term" value="P:regulation of osteoblast differentiation"/>
    <property type="evidence" value="ECO:0007669"/>
    <property type="project" value="TreeGrafter"/>
</dbReference>
<dbReference type="GO" id="GO:0030154">
    <property type="term" value="P:cell differentiation"/>
    <property type="evidence" value="ECO:0007669"/>
    <property type="project" value="InterPro"/>
</dbReference>
<sequence>MDLGKNQSHLTPHQTSDLHQEENHVPDVIGTWNLRNREQLRKRKAEAQEKQTSQWHFGERKHKRQRTGKGNQRGRKRQHDTELRVEPQSQLEKEMTERALAPAEKENELPRSVMEALCLVASPQRVVPEKTFSATGQESMIDQENSSECQETTVQNHPSEIGQEEAEPGDFSPNMCQEIAVTQDHSSKMCHDVAEPKDLSPKMCQETAVIQDHSSKMAEPEDLSPKMCQETSVATALPSKTYEDRADMEGRSLEAHPEPDVPKCYALVLYQKKAEPKEDTAEPGQGIAGTESFFPKTQEIAVPKNLPTKIYHETVEPEHFSHKAYPKEIAVPKALSHKTIQEMPAPEECPSDTCIHQDTPGPEDLSTKTCKNKECVPEPNQVAGGPQGQHPKTQQEDVKDVFPPEMKGQPKAQEPEIPAIPNLPREIQPENDVYSYVLF</sequence>
<dbReference type="Proteomes" id="UP000504628">
    <property type="component" value="Chromosome 3"/>
</dbReference>
<reference evidence="2 4" key="1">
    <citation type="journal article" date="2020" name="Nature">
        <title>Six reference-quality genomes reveal evolution of bat adaptations.</title>
        <authorList>
            <person name="Jebb D."/>
            <person name="Huang Z."/>
            <person name="Pippel M."/>
            <person name="Hughes G.M."/>
            <person name="Lavrichenko K."/>
            <person name="Devanna P."/>
            <person name="Winkler S."/>
            <person name="Jermiin L.S."/>
            <person name="Skirmuntt E.C."/>
            <person name="Katzourakis A."/>
            <person name="Burkitt-Gray L."/>
            <person name="Ray D.A."/>
            <person name="Sullivan K.A.M."/>
            <person name="Roscito J.G."/>
            <person name="Kirilenko B.M."/>
            <person name="Davalos L.M."/>
            <person name="Corthals A.P."/>
            <person name="Power M.L."/>
            <person name="Jones G."/>
            <person name="Ransome R.D."/>
            <person name="Dechmann D.K.N."/>
            <person name="Locatelli A.G."/>
            <person name="Puechmaille S.J."/>
            <person name="Fedrigo O."/>
            <person name="Jarvis E.D."/>
            <person name="Hiller M."/>
            <person name="Vernes S.C."/>
            <person name="Myers E.W."/>
            <person name="Teeling E.C."/>
        </authorList>
    </citation>
    <scope>NUCLEOTIDE SEQUENCE [LARGE SCALE GENOMIC DNA]</scope>
    <source>
        <strain evidence="2">Bat1K_MPI-CBG_1</strain>
    </source>
</reference>
<gene>
    <name evidence="5 6" type="primary">HEMGN</name>
    <name evidence="2" type="ORF">HJG60_006183</name>
</gene>
<feature type="region of interest" description="Disordered" evidence="1">
    <location>
        <begin position="1"/>
        <end position="109"/>
    </location>
</feature>
<proteinExistence type="predicted"/>
<feature type="compositionally biased region" description="Polar residues" evidence="1">
    <location>
        <begin position="132"/>
        <end position="158"/>
    </location>
</feature>
<dbReference type="RefSeq" id="XP_035877852.1">
    <property type="nucleotide sequence ID" value="XM_036021959.1"/>
</dbReference>
<feature type="compositionally biased region" description="Basic and acidic residues" evidence="1">
    <location>
        <begin position="241"/>
        <end position="258"/>
    </location>
</feature>
<feature type="region of interest" description="Disordered" evidence="1">
    <location>
        <begin position="130"/>
        <end position="173"/>
    </location>
</feature>
<dbReference type="KEGG" id="pdic:114505050"/>
<accession>A0A7E6DFP2</accession>
<dbReference type="GeneID" id="114505050"/>
<dbReference type="RefSeq" id="XP_035877853.1">
    <property type="nucleotide sequence ID" value="XM_036021960.1"/>
</dbReference>
<keyword evidence="3" id="KW-1185">Reference proteome</keyword>
<dbReference type="PANTHER" id="PTHR15993">
    <property type="entry name" value="HEMOGEN"/>
    <property type="match status" value="1"/>
</dbReference>
<feature type="compositionally biased region" description="Basic and acidic residues" evidence="1">
    <location>
        <begin position="393"/>
        <end position="402"/>
    </location>
</feature>
<dbReference type="CTD" id="55363"/>
<dbReference type="OrthoDB" id="9950769at2759"/>
<feature type="compositionally biased region" description="Basic residues" evidence="1">
    <location>
        <begin position="59"/>
        <end position="78"/>
    </location>
</feature>
<reference evidence="5 6" key="2">
    <citation type="submission" date="2025-04" db="UniProtKB">
        <authorList>
            <consortium name="RefSeq"/>
        </authorList>
    </citation>
    <scope>IDENTIFICATION</scope>
    <source>
        <tissue evidence="5 6">Muscle</tissue>
    </source>
</reference>
<feature type="region of interest" description="Disordered" evidence="1">
    <location>
        <begin position="340"/>
        <end position="427"/>
    </location>
</feature>
<evidence type="ECO:0000313" key="4">
    <source>
        <dbReference type="Proteomes" id="UP000664940"/>
    </source>
</evidence>
<feature type="compositionally biased region" description="Polar residues" evidence="1">
    <location>
        <begin position="1"/>
        <end position="15"/>
    </location>
</feature>
<dbReference type="AlphaFoldDB" id="A0A7E6DFP2"/>
<evidence type="ECO:0000313" key="2">
    <source>
        <dbReference type="EMBL" id="KAF6124732.1"/>
    </source>
</evidence>
<feature type="compositionally biased region" description="Basic and acidic residues" evidence="1">
    <location>
        <begin position="16"/>
        <end position="25"/>
    </location>
</feature>
<evidence type="ECO:0000313" key="6">
    <source>
        <dbReference type="RefSeq" id="XP_035877853.1"/>
    </source>
</evidence>
<name>A0A7E6DFP2_9CHIR</name>
<feature type="compositionally biased region" description="Basic and acidic residues" evidence="1">
    <location>
        <begin position="35"/>
        <end position="49"/>
    </location>
</feature>
<dbReference type="PANTHER" id="PTHR15993:SF6">
    <property type="entry name" value="HEMOGEN"/>
    <property type="match status" value="1"/>
</dbReference>
<dbReference type="GO" id="GO:0005654">
    <property type="term" value="C:nucleoplasm"/>
    <property type="evidence" value="ECO:0007669"/>
    <property type="project" value="TreeGrafter"/>
</dbReference>
<dbReference type="InterPro" id="IPR033272">
    <property type="entry name" value="Hemogen"/>
</dbReference>